<dbReference type="InterPro" id="IPR037883">
    <property type="entry name" value="Knr4/Smi1-like_sf"/>
</dbReference>
<dbReference type="Pfam" id="PF14568">
    <property type="entry name" value="SUKH_6"/>
    <property type="match status" value="1"/>
</dbReference>
<organism evidence="2 3">
    <name type="scientific">Streptomyces amritsarensis</name>
    <dbReference type="NCBI Taxonomy" id="681158"/>
    <lineage>
        <taxon>Bacteria</taxon>
        <taxon>Bacillati</taxon>
        <taxon>Actinomycetota</taxon>
        <taxon>Actinomycetes</taxon>
        <taxon>Kitasatosporales</taxon>
        <taxon>Streptomycetaceae</taxon>
        <taxon>Streptomyces</taxon>
    </lineage>
</organism>
<comment type="caution">
    <text evidence="2">The sequence shown here is derived from an EMBL/GenBank/DDBJ whole genome shotgun (WGS) entry which is preliminary data.</text>
</comment>
<name>A0ABX3FUA5_9ACTN</name>
<dbReference type="RefSeq" id="WP_060179589.1">
    <property type="nucleotide sequence ID" value="NZ_MQUR01000207.1"/>
</dbReference>
<dbReference type="Proteomes" id="UP000187151">
    <property type="component" value="Unassembled WGS sequence"/>
</dbReference>
<gene>
    <name evidence="2" type="ORF">AVW11_35530</name>
</gene>
<accession>A0ABX3FUA5</accession>
<evidence type="ECO:0000259" key="1">
    <source>
        <dbReference type="SMART" id="SM00860"/>
    </source>
</evidence>
<dbReference type="Gene3D" id="3.40.1580.10">
    <property type="entry name" value="SMI1/KNR4-like"/>
    <property type="match status" value="1"/>
</dbReference>
<dbReference type="SUPFAM" id="SSF160631">
    <property type="entry name" value="SMI1/KNR4-like"/>
    <property type="match status" value="1"/>
</dbReference>
<sequence length="183" mass="20547">MRGTEAVAALAELMPVTVGGDEQVDWDEVEAAWGTRFPSDYVRFMEVYGSGAISDGISILLPSLRAEGYPYRDGPGLRDETENARETWEMCRDGADFDVDPESIVAWAVTSGADIYCWVTTDDDPDRWPVLICGRHTNPEMQLHPLGMAEFLHRLLSDAVFRKGKISISLQDEVSFVNWRSER</sequence>
<reference evidence="2 3" key="1">
    <citation type="submission" date="2016-01" db="EMBL/GenBank/DDBJ databases">
        <title>Streptomyces amritsarensis strain MTCC 11845 genome sequencing and assembly.</title>
        <authorList>
            <person name="Sharma D."/>
            <person name="Nair G.R."/>
            <person name="Kaur G."/>
            <person name="Manhas R.K."/>
            <person name="Mayilraj S."/>
        </authorList>
    </citation>
    <scope>NUCLEOTIDE SEQUENCE [LARGE SCALE GENOMIC DNA]</scope>
    <source>
        <strain evidence="2 3">MTCC 11845</strain>
    </source>
</reference>
<proteinExistence type="predicted"/>
<evidence type="ECO:0000313" key="3">
    <source>
        <dbReference type="Proteomes" id="UP000187151"/>
    </source>
</evidence>
<dbReference type="EMBL" id="MQUR01000207">
    <property type="protein sequence ID" value="OLZ42797.1"/>
    <property type="molecule type" value="Genomic_DNA"/>
</dbReference>
<protein>
    <submittedName>
        <fullName evidence="2">SMI1/KNR4 family protein</fullName>
    </submittedName>
</protein>
<evidence type="ECO:0000313" key="2">
    <source>
        <dbReference type="EMBL" id="OLZ42797.1"/>
    </source>
</evidence>
<keyword evidence="3" id="KW-1185">Reference proteome</keyword>
<feature type="domain" description="Knr4/Smi1-like" evidence="1">
    <location>
        <begin position="20"/>
        <end position="154"/>
    </location>
</feature>
<dbReference type="SMART" id="SM00860">
    <property type="entry name" value="SMI1_KNR4"/>
    <property type="match status" value="1"/>
</dbReference>
<dbReference type="InterPro" id="IPR018958">
    <property type="entry name" value="Knr4/Smi1-like_dom"/>
</dbReference>